<evidence type="ECO:0000313" key="3">
    <source>
        <dbReference type="Proteomes" id="UP000183203"/>
    </source>
</evidence>
<dbReference type="Proteomes" id="UP000183203">
    <property type="component" value="Unassembled WGS sequence"/>
</dbReference>
<dbReference type="AlphaFoldDB" id="A0A1G6RIE8"/>
<sequence>MTDANRNPDDAAAAARRLLESTVDRRVEAVRSIVSAANDTDAARAALSDAQSRHAKAWGDALASGWSEKELRATGAPRPNAARVKPPRPRRSSSTADAPTESADVYA</sequence>
<accession>A0A1G6RIE8</accession>
<reference evidence="2 3" key="1">
    <citation type="submission" date="2016-09" db="EMBL/GenBank/DDBJ databases">
        <authorList>
            <person name="Capua I."/>
            <person name="De Benedictis P."/>
            <person name="Joannis T."/>
            <person name="Lombin L.H."/>
            <person name="Cattoli G."/>
        </authorList>
    </citation>
    <scope>NUCLEOTIDE SEQUENCE [LARGE SCALE GENOMIC DNA]</scope>
    <source>
        <strain evidence="2 3">NIO-1002</strain>
    </source>
</reference>
<evidence type="ECO:0000256" key="1">
    <source>
        <dbReference type="SAM" id="MobiDB-lite"/>
    </source>
</evidence>
<dbReference type="EMBL" id="FMYG01000011">
    <property type="protein sequence ID" value="SDD03696.1"/>
    <property type="molecule type" value="Genomic_DNA"/>
</dbReference>
<feature type="region of interest" description="Disordered" evidence="1">
    <location>
        <begin position="50"/>
        <end position="107"/>
    </location>
</feature>
<evidence type="ECO:0000313" key="2">
    <source>
        <dbReference type="EMBL" id="SDD03696.1"/>
    </source>
</evidence>
<gene>
    <name evidence="2" type="ORF">SAMN05216418_0127</name>
</gene>
<name>A0A1G6RIE8_9MICO</name>
<proteinExistence type="predicted"/>
<dbReference type="RefSeq" id="WP_139168171.1">
    <property type="nucleotide sequence ID" value="NZ_FMYG01000011.1"/>
</dbReference>
<organism evidence="2 3">
    <name type="scientific">Microbacterium enclense</name>
    <dbReference type="NCBI Taxonomy" id="993073"/>
    <lineage>
        <taxon>Bacteria</taxon>
        <taxon>Bacillati</taxon>
        <taxon>Actinomycetota</taxon>
        <taxon>Actinomycetes</taxon>
        <taxon>Micrococcales</taxon>
        <taxon>Microbacteriaceae</taxon>
        <taxon>Microbacterium</taxon>
    </lineage>
</organism>
<protein>
    <submittedName>
        <fullName evidence="2">Uncharacterized protein</fullName>
    </submittedName>
</protein>